<name>A0A6G1HTU3_9PEZI</name>
<dbReference type="Proteomes" id="UP000799640">
    <property type="component" value="Unassembled WGS sequence"/>
</dbReference>
<keyword evidence="4" id="KW-1185">Reference proteome</keyword>
<organism evidence="3 4">
    <name type="scientific">Trichodelitschia bisporula</name>
    <dbReference type="NCBI Taxonomy" id="703511"/>
    <lineage>
        <taxon>Eukaryota</taxon>
        <taxon>Fungi</taxon>
        <taxon>Dikarya</taxon>
        <taxon>Ascomycota</taxon>
        <taxon>Pezizomycotina</taxon>
        <taxon>Dothideomycetes</taxon>
        <taxon>Dothideomycetes incertae sedis</taxon>
        <taxon>Phaeotrichales</taxon>
        <taxon>Phaeotrichaceae</taxon>
        <taxon>Trichodelitschia</taxon>
    </lineage>
</organism>
<dbReference type="Pfam" id="PF00022">
    <property type="entry name" value="Actin"/>
    <property type="match status" value="1"/>
</dbReference>
<accession>A0A6G1HTU3</accession>
<feature type="region of interest" description="Disordered" evidence="2">
    <location>
        <begin position="396"/>
        <end position="436"/>
    </location>
</feature>
<evidence type="ECO:0000313" key="3">
    <source>
        <dbReference type="EMBL" id="KAF2399440.1"/>
    </source>
</evidence>
<dbReference type="SMART" id="SM00268">
    <property type="entry name" value="ACTIN"/>
    <property type="match status" value="1"/>
</dbReference>
<comment type="similarity">
    <text evidence="1">Belongs to the actin family.</text>
</comment>
<proteinExistence type="inferred from homology"/>
<dbReference type="AlphaFoldDB" id="A0A6G1HTU3"/>
<dbReference type="InterPro" id="IPR004000">
    <property type="entry name" value="Actin"/>
</dbReference>
<dbReference type="InterPro" id="IPR043129">
    <property type="entry name" value="ATPase_NBD"/>
</dbReference>
<evidence type="ECO:0000256" key="2">
    <source>
        <dbReference type="SAM" id="MobiDB-lite"/>
    </source>
</evidence>
<feature type="region of interest" description="Disordered" evidence="2">
    <location>
        <begin position="1"/>
        <end position="41"/>
    </location>
</feature>
<dbReference type="PANTHER" id="PTHR11937">
    <property type="entry name" value="ACTIN"/>
    <property type="match status" value="1"/>
</dbReference>
<dbReference type="OrthoDB" id="337660at2759"/>
<dbReference type="SUPFAM" id="SSF53067">
    <property type="entry name" value="Actin-like ATPase domain"/>
    <property type="match status" value="2"/>
</dbReference>
<evidence type="ECO:0000313" key="4">
    <source>
        <dbReference type="Proteomes" id="UP000799640"/>
    </source>
</evidence>
<sequence>MASTPSYDVRKSTLSRLRPSTAAGQQLGSLPSPHTPLSRSISGLYGSPAGGYRSEEENLLVFELGSRCMQAGFAGESSPRCSTKYSPDLERRVGDYRRWAIDYEPPHRPLGSGETWGWDHELWRMDIRDLDLGLVEDKVERLVREAELKYFLLDNRTRRVALVVPSSLPKPLLSVLLGGVFNGVQAQTITLLPTAVMATTAAGLRSALVIDIGWEETTATAVYEYREVHQRHSVRAGKALSEEFGTLLHQELRNVTAAAGDVSEDEFTFEEIEEVMTRIGWCRCGAGPEGHGKEIKIPFPTSHYPNTLDVSFDRLSDPAELALFAPEAAEHDLDDHNLPLPLLTYDTLLHLPVDVRRVCMSRIIITGGVSKLPGIKRRLLADLEALIDKRGWTPVRNYGSTKKDPRSLSHPSTAKSAPISYSAIPDDDGTLSNSESNMDREFDPIMRKISQLHMKHSPPPVEGVIRAVESLGAWAGASLVVNNRVRGVVEIERERFLQHGLAGASAAKKDVSVVPQRQSMGPGVRGVSGAAGERGSWGLGVWA</sequence>
<reference evidence="3" key="1">
    <citation type="journal article" date="2020" name="Stud. Mycol.">
        <title>101 Dothideomycetes genomes: a test case for predicting lifestyles and emergence of pathogens.</title>
        <authorList>
            <person name="Haridas S."/>
            <person name="Albert R."/>
            <person name="Binder M."/>
            <person name="Bloem J."/>
            <person name="Labutti K."/>
            <person name="Salamov A."/>
            <person name="Andreopoulos B."/>
            <person name="Baker S."/>
            <person name="Barry K."/>
            <person name="Bills G."/>
            <person name="Bluhm B."/>
            <person name="Cannon C."/>
            <person name="Castanera R."/>
            <person name="Culley D."/>
            <person name="Daum C."/>
            <person name="Ezra D."/>
            <person name="Gonzalez J."/>
            <person name="Henrissat B."/>
            <person name="Kuo A."/>
            <person name="Liang C."/>
            <person name="Lipzen A."/>
            <person name="Lutzoni F."/>
            <person name="Magnuson J."/>
            <person name="Mondo S."/>
            <person name="Nolan M."/>
            <person name="Ohm R."/>
            <person name="Pangilinan J."/>
            <person name="Park H.-J."/>
            <person name="Ramirez L."/>
            <person name="Alfaro M."/>
            <person name="Sun H."/>
            <person name="Tritt A."/>
            <person name="Yoshinaga Y."/>
            <person name="Zwiers L.-H."/>
            <person name="Turgeon B."/>
            <person name="Goodwin S."/>
            <person name="Spatafora J."/>
            <person name="Crous P."/>
            <person name="Grigoriev I."/>
        </authorList>
    </citation>
    <scope>NUCLEOTIDE SEQUENCE</scope>
    <source>
        <strain evidence="3">CBS 262.69</strain>
    </source>
</reference>
<dbReference type="Gene3D" id="3.90.640.10">
    <property type="entry name" value="Actin, Chain A, domain 4"/>
    <property type="match status" value="1"/>
</dbReference>
<dbReference type="EMBL" id="ML996697">
    <property type="protein sequence ID" value="KAF2399440.1"/>
    <property type="molecule type" value="Genomic_DNA"/>
</dbReference>
<evidence type="ECO:0000256" key="1">
    <source>
        <dbReference type="RuleBase" id="RU000487"/>
    </source>
</evidence>
<gene>
    <name evidence="3" type="ORF">EJ06DRAFT_530984</name>
</gene>
<protein>
    <submittedName>
        <fullName evidence="3">Actin-like ATPase domain-containing protein</fullName>
    </submittedName>
</protein>
<dbReference type="Gene3D" id="3.30.420.40">
    <property type="match status" value="2"/>
</dbReference>